<dbReference type="NCBIfam" id="NF009150">
    <property type="entry name" value="PRK12497.1-3"/>
    <property type="match status" value="1"/>
</dbReference>
<dbReference type="InterPro" id="IPR003509">
    <property type="entry name" value="UPF0102_YraN-like"/>
</dbReference>
<dbReference type="EMBL" id="BMHP01000002">
    <property type="protein sequence ID" value="GGD68517.1"/>
    <property type="molecule type" value="Genomic_DNA"/>
</dbReference>
<evidence type="ECO:0000256" key="3">
    <source>
        <dbReference type="SAM" id="MobiDB-lite"/>
    </source>
</evidence>
<evidence type="ECO:0000256" key="2">
    <source>
        <dbReference type="HAMAP-Rule" id="MF_00048"/>
    </source>
</evidence>
<dbReference type="CDD" id="cd20736">
    <property type="entry name" value="PoNe_Nuclease"/>
    <property type="match status" value="1"/>
</dbReference>
<proteinExistence type="inferred from homology"/>
<evidence type="ECO:0000256" key="1">
    <source>
        <dbReference type="ARBA" id="ARBA00006738"/>
    </source>
</evidence>
<evidence type="ECO:0000313" key="4">
    <source>
        <dbReference type="EMBL" id="GGD68517.1"/>
    </source>
</evidence>
<dbReference type="PANTHER" id="PTHR34039">
    <property type="entry name" value="UPF0102 PROTEIN YRAN"/>
    <property type="match status" value="1"/>
</dbReference>
<dbReference type="AlphaFoldDB" id="A0A917DTW8"/>
<dbReference type="NCBIfam" id="TIGR00252">
    <property type="entry name" value="YraN family protein"/>
    <property type="match status" value="1"/>
</dbReference>
<dbReference type="InterPro" id="IPR011335">
    <property type="entry name" value="Restrct_endonuc-II-like"/>
</dbReference>
<name>A0A917DTW8_9BACL</name>
<dbReference type="GO" id="GO:0003676">
    <property type="term" value="F:nucleic acid binding"/>
    <property type="evidence" value="ECO:0007669"/>
    <property type="project" value="InterPro"/>
</dbReference>
<gene>
    <name evidence="4" type="ORF">GCM10010911_27850</name>
</gene>
<dbReference type="InterPro" id="IPR011856">
    <property type="entry name" value="tRNA_endonuc-like_dom_sf"/>
</dbReference>
<feature type="region of interest" description="Disordered" evidence="3">
    <location>
        <begin position="1"/>
        <end position="22"/>
    </location>
</feature>
<accession>A0A917DTW8</accession>
<dbReference type="HAMAP" id="MF_00048">
    <property type="entry name" value="UPF0102"/>
    <property type="match status" value="1"/>
</dbReference>
<dbReference type="RefSeq" id="WP_188992553.1">
    <property type="nucleotide sequence ID" value="NZ_BMHP01000002.1"/>
</dbReference>
<keyword evidence="5" id="KW-1185">Reference proteome</keyword>
<dbReference type="Gene3D" id="3.40.1350.10">
    <property type="match status" value="1"/>
</dbReference>
<protein>
    <recommendedName>
        <fullName evidence="2">UPF0102 protein GCM10010911_27850</fullName>
    </recommendedName>
</protein>
<dbReference type="PANTHER" id="PTHR34039:SF1">
    <property type="entry name" value="UPF0102 PROTEIN YRAN"/>
    <property type="match status" value="1"/>
</dbReference>
<dbReference type="Proteomes" id="UP000612456">
    <property type="component" value="Unassembled WGS sequence"/>
</dbReference>
<dbReference type="Pfam" id="PF02021">
    <property type="entry name" value="UPF0102"/>
    <property type="match status" value="1"/>
</dbReference>
<sequence length="134" mass="15002">MSENDGPVPGPPKRDDRGKTGRQGETAAAEYLLKCGYTILHRNWRCRFGELDIIALQGGELVFVEVRTRKSGGRFGTAAESVDARKQRQVRTIAAFYLQTFRLHGKPVRFDVVAITVDWRSAAVVELKHIEAAF</sequence>
<reference evidence="4" key="1">
    <citation type="journal article" date="2014" name="Int. J. Syst. Evol. Microbiol.">
        <title>Complete genome sequence of Corynebacterium casei LMG S-19264T (=DSM 44701T), isolated from a smear-ripened cheese.</title>
        <authorList>
            <consortium name="US DOE Joint Genome Institute (JGI-PGF)"/>
            <person name="Walter F."/>
            <person name="Albersmeier A."/>
            <person name="Kalinowski J."/>
            <person name="Ruckert C."/>
        </authorList>
    </citation>
    <scope>NUCLEOTIDE SEQUENCE</scope>
    <source>
        <strain evidence="4">CGMCC 1.15178</strain>
    </source>
</reference>
<comment type="similarity">
    <text evidence="1 2">Belongs to the UPF0102 family.</text>
</comment>
<comment type="caution">
    <text evidence="4">The sequence shown here is derived from an EMBL/GenBank/DDBJ whole genome shotgun (WGS) entry which is preliminary data.</text>
</comment>
<dbReference type="SUPFAM" id="SSF52980">
    <property type="entry name" value="Restriction endonuclease-like"/>
    <property type="match status" value="1"/>
</dbReference>
<organism evidence="4 5">
    <name type="scientific">Paenibacillus nasutitermitis</name>
    <dbReference type="NCBI Taxonomy" id="1652958"/>
    <lineage>
        <taxon>Bacteria</taxon>
        <taxon>Bacillati</taxon>
        <taxon>Bacillota</taxon>
        <taxon>Bacilli</taxon>
        <taxon>Bacillales</taxon>
        <taxon>Paenibacillaceae</taxon>
        <taxon>Paenibacillus</taxon>
    </lineage>
</organism>
<reference evidence="4" key="2">
    <citation type="submission" date="2020-09" db="EMBL/GenBank/DDBJ databases">
        <authorList>
            <person name="Sun Q."/>
            <person name="Zhou Y."/>
        </authorList>
    </citation>
    <scope>NUCLEOTIDE SEQUENCE</scope>
    <source>
        <strain evidence="4">CGMCC 1.15178</strain>
    </source>
</reference>
<dbReference type="NCBIfam" id="NF009154">
    <property type="entry name" value="PRK12497.3-3"/>
    <property type="match status" value="1"/>
</dbReference>
<evidence type="ECO:0000313" key="5">
    <source>
        <dbReference type="Proteomes" id="UP000612456"/>
    </source>
</evidence>